<evidence type="ECO:0000259" key="4">
    <source>
        <dbReference type="SMART" id="SM00409"/>
    </source>
</evidence>
<dbReference type="InterPro" id="IPR050671">
    <property type="entry name" value="CD300_family_receptors"/>
</dbReference>
<evidence type="ECO:0000256" key="1">
    <source>
        <dbReference type="ARBA" id="ARBA00004370"/>
    </source>
</evidence>
<comment type="subcellular location">
    <subcellularLocation>
        <location evidence="1">Membrane</location>
    </subcellularLocation>
</comment>
<accession>A0A667X1Z4</accession>
<keyword evidence="3" id="KW-0472">Membrane</keyword>
<evidence type="ECO:0000313" key="5">
    <source>
        <dbReference type="Ensembl" id="ENSMMDP00005003036.1"/>
    </source>
</evidence>
<dbReference type="AlphaFoldDB" id="A0A667X1Z4"/>
<dbReference type="PANTHER" id="PTHR11860:SF87">
    <property type="entry name" value="CMRF35-LIKE MOLECULE 8"/>
    <property type="match status" value="1"/>
</dbReference>
<evidence type="ECO:0000256" key="3">
    <source>
        <dbReference type="ARBA" id="ARBA00023136"/>
    </source>
</evidence>
<dbReference type="InterPro" id="IPR003599">
    <property type="entry name" value="Ig_sub"/>
</dbReference>
<reference evidence="5" key="2">
    <citation type="submission" date="2025-08" db="UniProtKB">
        <authorList>
            <consortium name="Ensembl"/>
        </authorList>
    </citation>
    <scope>IDENTIFICATION</scope>
</reference>
<dbReference type="InterPro" id="IPR013783">
    <property type="entry name" value="Ig-like_fold"/>
</dbReference>
<protein>
    <recommendedName>
        <fullName evidence="4">Immunoglobulin domain-containing protein</fullName>
    </recommendedName>
</protein>
<proteinExistence type="predicted"/>
<sequence>MLVLLYGKPELFVDVLEAAITVEGFERGEVSFRCSHTLASRNHKYLCKDPCTEIAHKMITVKSGERQQEGRISLVDSGDGVINVTFTQLQKSDSGRYWCGVDRPGVDSYHEVHLTVMDGKYDVMLSQMDRSTNASKGKRNDTKIIYIKKKKKSFIRSHFS</sequence>
<organism evidence="5 6">
    <name type="scientific">Myripristis murdjan</name>
    <name type="common">pinecone soldierfish</name>
    <dbReference type="NCBI Taxonomy" id="586833"/>
    <lineage>
        <taxon>Eukaryota</taxon>
        <taxon>Metazoa</taxon>
        <taxon>Chordata</taxon>
        <taxon>Craniata</taxon>
        <taxon>Vertebrata</taxon>
        <taxon>Euteleostomi</taxon>
        <taxon>Actinopterygii</taxon>
        <taxon>Neopterygii</taxon>
        <taxon>Teleostei</taxon>
        <taxon>Neoteleostei</taxon>
        <taxon>Acanthomorphata</taxon>
        <taxon>Holocentriformes</taxon>
        <taxon>Holocentridae</taxon>
        <taxon>Myripristis</taxon>
    </lineage>
</organism>
<evidence type="ECO:0000256" key="2">
    <source>
        <dbReference type="ARBA" id="ARBA00022692"/>
    </source>
</evidence>
<name>A0A667X1Z4_9TELE</name>
<dbReference type="Gene3D" id="2.60.40.10">
    <property type="entry name" value="Immunoglobulins"/>
    <property type="match status" value="1"/>
</dbReference>
<keyword evidence="6" id="KW-1185">Reference proteome</keyword>
<dbReference type="GO" id="GO:0004888">
    <property type="term" value="F:transmembrane signaling receptor activity"/>
    <property type="evidence" value="ECO:0007669"/>
    <property type="project" value="TreeGrafter"/>
</dbReference>
<keyword evidence="2" id="KW-0812">Transmembrane</keyword>
<reference evidence="5" key="1">
    <citation type="submission" date="2019-06" db="EMBL/GenBank/DDBJ databases">
        <authorList>
            <consortium name="Wellcome Sanger Institute Data Sharing"/>
        </authorList>
    </citation>
    <scope>NUCLEOTIDE SEQUENCE [LARGE SCALE GENOMIC DNA]</scope>
</reference>
<reference evidence="5" key="3">
    <citation type="submission" date="2025-09" db="UniProtKB">
        <authorList>
            <consortium name="Ensembl"/>
        </authorList>
    </citation>
    <scope>IDENTIFICATION</scope>
</reference>
<dbReference type="Pfam" id="PF07686">
    <property type="entry name" value="V-set"/>
    <property type="match status" value="1"/>
</dbReference>
<dbReference type="Proteomes" id="UP000472263">
    <property type="component" value="Chromosome 1"/>
</dbReference>
<feature type="domain" description="Immunoglobulin" evidence="4">
    <location>
        <begin position="19"/>
        <end position="117"/>
    </location>
</feature>
<dbReference type="GO" id="GO:0005886">
    <property type="term" value="C:plasma membrane"/>
    <property type="evidence" value="ECO:0007669"/>
    <property type="project" value="TreeGrafter"/>
</dbReference>
<dbReference type="PANTHER" id="PTHR11860">
    <property type="entry name" value="POLYMERIC-IMMUNOGLOBULIN RECEPTOR"/>
    <property type="match status" value="1"/>
</dbReference>
<dbReference type="SUPFAM" id="SSF48726">
    <property type="entry name" value="Immunoglobulin"/>
    <property type="match status" value="1"/>
</dbReference>
<dbReference type="Ensembl" id="ENSMMDT00005003098.1">
    <property type="protein sequence ID" value="ENSMMDP00005003036.1"/>
    <property type="gene ID" value="ENSMMDG00005001700.1"/>
</dbReference>
<dbReference type="GeneTree" id="ENSGT00940000175426"/>
<dbReference type="InterPro" id="IPR036179">
    <property type="entry name" value="Ig-like_dom_sf"/>
</dbReference>
<dbReference type="InParanoid" id="A0A667X1Z4"/>
<evidence type="ECO:0000313" key="6">
    <source>
        <dbReference type="Proteomes" id="UP000472263"/>
    </source>
</evidence>
<dbReference type="InterPro" id="IPR013106">
    <property type="entry name" value="Ig_V-set"/>
</dbReference>
<dbReference type="SMART" id="SM00409">
    <property type="entry name" value="IG"/>
    <property type="match status" value="1"/>
</dbReference>